<keyword evidence="2" id="KW-1185">Reference proteome</keyword>
<reference evidence="2" key="1">
    <citation type="journal article" date="2024" name="Algal Res.">
        <title>Biochemical, toxicological and genomic investigation of a high-biomass producing Limnothrix strain isolated from Italian shallow drinking water reservoir.</title>
        <authorList>
            <person name="Simonazzi M."/>
            <person name="Shishido T.K."/>
            <person name="Delbaje E."/>
            <person name="Wahlsten M."/>
            <person name="Fewer D.P."/>
            <person name="Sivonen K."/>
            <person name="Pezzolesi L."/>
            <person name="Pistocchi R."/>
        </authorList>
    </citation>
    <scope>NUCLEOTIDE SEQUENCE [LARGE SCALE GENOMIC DNA]</scope>
    <source>
        <strain evidence="2">LRLZ20PSL1</strain>
    </source>
</reference>
<sequence>MQRQGLEGLVRFLQEDLQLSAADLALALKHPDSGNNLPTILWQYGAITTQQLDRVFDWLERWMSPEGI</sequence>
<organism evidence="1 2">
    <name type="scientific">Limnothrix redekei LRLZ20PSL1</name>
    <dbReference type="NCBI Taxonomy" id="3112953"/>
    <lineage>
        <taxon>Bacteria</taxon>
        <taxon>Bacillati</taxon>
        <taxon>Cyanobacteriota</taxon>
        <taxon>Cyanophyceae</taxon>
        <taxon>Pseudanabaenales</taxon>
        <taxon>Pseudanabaenaceae</taxon>
        <taxon>Limnothrix</taxon>
    </lineage>
</organism>
<comment type="caution">
    <text evidence="1">The sequence shown here is derived from an EMBL/GenBank/DDBJ whole genome shotgun (WGS) entry which is preliminary data.</text>
</comment>
<dbReference type="Proteomes" id="UP001604335">
    <property type="component" value="Unassembled WGS sequence"/>
</dbReference>
<evidence type="ECO:0000313" key="2">
    <source>
        <dbReference type="Proteomes" id="UP001604335"/>
    </source>
</evidence>
<dbReference type="Pfam" id="PF11165">
    <property type="entry name" value="DUF2949"/>
    <property type="match status" value="1"/>
</dbReference>
<gene>
    <name evidence="1" type="ORF">VPK24_13895</name>
</gene>
<protein>
    <submittedName>
        <fullName evidence="1">DUF2949 domain-containing protein</fullName>
    </submittedName>
</protein>
<proteinExistence type="predicted"/>
<accession>A0ABW7CCI0</accession>
<dbReference type="InterPro" id="IPR021336">
    <property type="entry name" value="DUF2949"/>
</dbReference>
<dbReference type="EMBL" id="JAZAQF010000081">
    <property type="protein sequence ID" value="MFG3818736.1"/>
    <property type="molecule type" value="Genomic_DNA"/>
</dbReference>
<name>A0ABW7CCI0_9CYAN</name>
<evidence type="ECO:0000313" key="1">
    <source>
        <dbReference type="EMBL" id="MFG3818736.1"/>
    </source>
</evidence>
<dbReference type="RefSeq" id="WP_099532257.1">
    <property type="nucleotide sequence ID" value="NZ_JAZAQF010000081.1"/>
</dbReference>